<feature type="transmembrane region" description="Helical" evidence="5">
    <location>
        <begin position="106"/>
        <end position="128"/>
    </location>
</feature>
<evidence type="ECO:0000256" key="1">
    <source>
        <dbReference type="ARBA" id="ARBA00004141"/>
    </source>
</evidence>
<name>F2JIW9_CELLD</name>
<dbReference type="STRING" id="642492.Clole_0294"/>
<comment type="subcellular location">
    <subcellularLocation>
        <location evidence="1">Membrane</location>
        <topology evidence="1">Multi-pass membrane protein</topology>
    </subcellularLocation>
</comment>
<dbReference type="PANTHER" id="PTHR30520">
    <property type="entry name" value="FORMATE TRANSPORTER-RELATED"/>
    <property type="match status" value="1"/>
</dbReference>
<dbReference type="GO" id="GO:0005886">
    <property type="term" value="C:plasma membrane"/>
    <property type="evidence" value="ECO:0007669"/>
    <property type="project" value="TreeGrafter"/>
</dbReference>
<reference evidence="6 7" key="1">
    <citation type="journal article" date="2011" name="J. Bacteriol.">
        <title>Complete genome sequence of the cellulose-degrading bacterium Cellulosilyticum lentocellum.</title>
        <authorList>
            <consortium name="US DOE Joint Genome Institute"/>
            <person name="Miller D.A."/>
            <person name="Suen G."/>
            <person name="Bruce D."/>
            <person name="Copeland A."/>
            <person name="Cheng J.F."/>
            <person name="Detter C."/>
            <person name="Goodwin L.A."/>
            <person name="Han C.S."/>
            <person name="Hauser L.J."/>
            <person name="Land M.L."/>
            <person name="Lapidus A."/>
            <person name="Lucas S."/>
            <person name="Meincke L."/>
            <person name="Pitluck S."/>
            <person name="Tapia R."/>
            <person name="Teshima H."/>
            <person name="Woyke T."/>
            <person name="Fox B.G."/>
            <person name="Angert E.R."/>
            <person name="Currie C.R."/>
        </authorList>
    </citation>
    <scope>NUCLEOTIDE SEQUENCE [LARGE SCALE GENOMIC DNA]</scope>
    <source>
        <strain evidence="7">ATCC 49066 / DSM 5427 / NCIMB 11756 / RHM5</strain>
    </source>
</reference>
<dbReference type="eggNOG" id="COG2116">
    <property type="taxonomic scope" value="Bacteria"/>
</dbReference>
<dbReference type="HOGENOM" id="CLU_036896_2_1_9"/>
<evidence type="ECO:0000313" key="6">
    <source>
        <dbReference type="EMBL" id="ADZ82041.1"/>
    </source>
</evidence>
<gene>
    <name evidence="6" type="ordered locus">Clole_0294</name>
</gene>
<dbReference type="AlphaFoldDB" id="F2JIW9"/>
<organism evidence="6 7">
    <name type="scientific">Cellulosilyticum lentocellum (strain ATCC 49066 / DSM 5427 / NCIMB 11756 / RHM5)</name>
    <name type="common">Clostridium lentocellum</name>
    <dbReference type="NCBI Taxonomy" id="642492"/>
    <lineage>
        <taxon>Bacteria</taxon>
        <taxon>Bacillati</taxon>
        <taxon>Bacillota</taxon>
        <taxon>Clostridia</taxon>
        <taxon>Lachnospirales</taxon>
        <taxon>Cellulosilyticaceae</taxon>
        <taxon>Cellulosilyticum</taxon>
    </lineage>
</organism>
<dbReference type="RefSeq" id="WP_013655342.1">
    <property type="nucleotide sequence ID" value="NC_015275.1"/>
</dbReference>
<dbReference type="KEGG" id="cle:Clole_0294"/>
<evidence type="ECO:0000256" key="3">
    <source>
        <dbReference type="ARBA" id="ARBA00022989"/>
    </source>
</evidence>
<feature type="transmembrane region" description="Helical" evidence="5">
    <location>
        <begin position="28"/>
        <end position="52"/>
    </location>
</feature>
<dbReference type="Pfam" id="PF01226">
    <property type="entry name" value="Form_Nir_trans"/>
    <property type="match status" value="1"/>
</dbReference>
<feature type="transmembrane region" description="Helical" evidence="5">
    <location>
        <begin position="233"/>
        <end position="255"/>
    </location>
</feature>
<keyword evidence="4 5" id="KW-0472">Membrane</keyword>
<dbReference type="PANTHER" id="PTHR30520:SF8">
    <property type="entry name" value="NITRITE TRANSPORTER NIRC"/>
    <property type="match status" value="1"/>
</dbReference>
<dbReference type="EMBL" id="CP002582">
    <property type="protein sequence ID" value="ADZ82041.1"/>
    <property type="molecule type" value="Genomic_DNA"/>
</dbReference>
<proteinExistence type="predicted"/>
<dbReference type="Proteomes" id="UP000008467">
    <property type="component" value="Chromosome"/>
</dbReference>
<sequence length="270" mass="29104">MELVTINKIANLAKVKVDFAKESFIKCFIYSMFAGAFIGLGISLIFSIGAPIANSEYLGGLTKLVMGASFGIALSLVVMCGCDLFTGNTLFLTVGGLQKTVKWREVIYVWCVNILGNLCGSLLIAYLMKLTGLLDGEVFGKFVVTMSAGKIAPSFSALVFRGVLCNICVCLSLWCAQKLQSESGKLIMIWWCLFAFIGIGLEHSVANMTLLALGIFSPYATETVNWGGYLSNLIPVIIGNILGGAIFVALPYWFVSQKKGVVVEEANVAR</sequence>
<dbReference type="Gene3D" id="1.20.1080.10">
    <property type="entry name" value="Glycerol uptake facilitator protein"/>
    <property type="match status" value="1"/>
</dbReference>
<feature type="transmembrane region" description="Helical" evidence="5">
    <location>
        <begin position="155"/>
        <end position="176"/>
    </location>
</feature>
<protein>
    <submittedName>
        <fullName evidence="6">Formate/nitrite transporter</fullName>
    </submittedName>
</protein>
<keyword evidence="3 5" id="KW-1133">Transmembrane helix</keyword>
<keyword evidence="7" id="KW-1185">Reference proteome</keyword>
<evidence type="ECO:0000256" key="5">
    <source>
        <dbReference type="SAM" id="Phobius"/>
    </source>
</evidence>
<keyword evidence="2 5" id="KW-0812">Transmembrane</keyword>
<evidence type="ECO:0000256" key="2">
    <source>
        <dbReference type="ARBA" id="ARBA00022692"/>
    </source>
</evidence>
<dbReference type="InterPro" id="IPR000292">
    <property type="entry name" value="For/NO2_transpt"/>
</dbReference>
<feature type="transmembrane region" description="Helical" evidence="5">
    <location>
        <begin position="188"/>
        <end position="213"/>
    </location>
</feature>
<accession>F2JIW9</accession>
<evidence type="ECO:0000313" key="7">
    <source>
        <dbReference type="Proteomes" id="UP000008467"/>
    </source>
</evidence>
<dbReference type="GO" id="GO:0015499">
    <property type="term" value="F:formate transmembrane transporter activity"/>
    <property type="evidence" value="ECO:0007669"/>
    <property type="project" value="TreeGrafter"/>
</dbReference>
<feature type="transmembrane region" description="Helical" evidence="5">
    <location>
        <begin position="64"/>
        <end position="85"/>
    </location>
</feature>
<dbReference type="InterPro" id="IPR023271">
    <property type="entry name" value="Aquaporin-like"/>
</dbReference>
<evidence type="ECO:0000256" key="4">
    <source>
        <dbReference type="ARBA" id="ARBA00023136"/>
    </source>
</evidence>